<feature type="domain" description="ATP-grasp" evidence="3">
    <location>
        <begin position="233"/>
        <end position="423"/>
    </location>
</feature>
<sequence length="444" mass="48850">MERQEPSVARALTAPERRCESFPRPGRGSTQGARRPAVPSAWPTRPGLRSVQHLHRPAQPIPRADRARGGQTNVRSARHARRSATGRFLVRISMSIPSTREPAGTAAEPNGPLRRMCWIFPDRESIKGTAMWQDFFWNLYAECAADLGLAWSRHAPEEVTVDASVPGKPRIWVDQEPVTPQDTLFITALYSLPYQAMDIFNQYALYAVLEQAGFYLPFPPQVSLIGNDKLATMLYLDGSPVPAIPTWRLGTGRDVGKYGYEVGMEQVSYPAIVKPAGWCGGGGINLARDSEELRGLASLAQGGDTTLVVQPYLGEGTVDYRVYVIDGEPYAVAKRIPDSGSLVANASRGGRMEFPPMPPELAEATAYFAEKLPIPFFCVDFLHDGERFWFSELEPDGVILPDAADPERTLQRDITRARFAAYRAGHARWLAAGAPRGGAVRTEA</sequence>
<evidence type="ECO:0000256" key="2">
    <source>
        <dbReference type="SAM" id="MobiDB-lite"/>
    </source>
</evidence>
<keyword evidence="1" id="KW-0067">ATP-binding</keyword>
<organism evidence="4 5">
    <name type="scientific">Streptomyces tateyamensis</name>
    <dbReference type="NCBI Taxonomy" id="565073"/>
    <lineage>
        <taxon>Bacteria</taxon>
        <taxon>Bacillati</taxon>
        <taxon>Actinomycetota</taxon>
        <taxon>Actinomycetes</taxon>
        <taxon>Kitasatosporales</taxon>
        <taxon>Streptomycetaceae</taxon>
        <taxon>Streptomyces</taxon>
    </lineage>
</organism>
<dbReference type="Gene3D" id="3.30.470.20">
    <property type="entry name" value="ATP-grasp fold, B domain"/>
    <property type="match status" value="1"/>
</dbReference>
<dbReference type="Proteomes" id="UP000248039">
    <property type="component" value="Unassembled WGS sequence"/>
</dbReference>
<dbReference type="GO" id="GO:0046872">
    <property type="term" value="F:metal ion binding"/>
    <property type="evidence" value="ECO:0007669"/>
    <property type="project" value="InterPro"/>
</dbReference>
<dbReference type="InterPro" id="IPR004218">
    <property type="entry name" value="GSHS_ATP-bd"/>
</dbReference>
<evidence type="ECO:0000313" key="5">
    <source>
        <dbReference type="Proteomes" id="UP000248039"/>
    </source>
</evidence>
<dbReference type="PROSITE" id="PS50975">
    <property type="entry name" value="ATP_GRASP"/>
    <property type="match status" value="1"/>
</dbReference>
<evidence type="ECO:0000256" key="1">
    <source>
        <dbReference type="PROSITE-ProRule" id="PRU00409"/>
    </source>
</evidence>
<dbReference type="Gene3D" id="3.30.1490.20">
    <property type="entry name" value="ATP-grasp fold, A domain"/>
    <property type="match status" value="1"/>
</dbReference>
<dbReference type="EMBL" id="PYBW01000005">
    <property type="protein sequence ID" value="PYC88267.1"/>
    <property type="molecule type" value="Genomic_DNA"/>
</dbReference>
<dbReference type="PANTHER" id="PTHR21621:SF0">
    <property type="entry name" value="BETA-CITRYLGLUTAMATE SYNTHASE B-RELATED"/>
    <property type="match status" value="1"/>
</dbReference>
<keyword evidence="1" id="KW-0547">Nucleotide-binding</keyword>
<evidence type="ECO:0000313" key="4">
    <source>
        <dbReference type="EMBL" id="PYC88267.1"/>
    </source>
</evidence>
<proteinExistence type="predicted"/>
<reference evidence="4 5" key="1">
    <citation type="submission" date="2018-03" db="EMBL/GenBank/DDBJ databases">
        <title>Bioinformatic expansion and discovery of thiopeptide antibiotics.</title>
        <authorList>
            <person name="Schwalen C.J."/>
            <person name="Hudson G.A."/>
            <person name="Mitchell D.A."/>
        </authorList>
    </citation>
    <scope>NUCLEOTIDE SEQUENCE [LARGE SCALE GENOMIC DNA]</scope>
    <source>
        <strain evidence="4 5">ATCC 21389</strain>
    </source>
</reference>
<dbReference type="GO" id="GO:0018169">
    <property type="term" value="F:ribosomal S6-glutamic acid ligase activity"/>
    <property type="evidence" value="ECO:0007669"/>
    <property type="project" value="TreeGrafter"/>
</dbReference>
<keyword evidence="5" id="KW-1185">Reference proteome</keyword>
<dbReference type="OrthoDB" id="3668575at2"/>
<dbReference type="GO" id="GO:0009432">
    <property type="term" value="P:SOS response"/>
    <property type="evidence" value="ECO:0007669"/>
    <property type="project" value="TreeGrafter"/>
</dbReference>
<comment type="caution">
    <text evidence="4">The sequence shown here is derived from an EMBL/GenBank/DDBJ whole genome shotgun (WGS) entry which is preliminary data.</text>
</comment>
<dbReference type="GO" id="GO:0005737">
    <property type="term" value="C:cytoplasm"/>
    <property type="evidence" value="ECO:0007669"/>
    <property type="project" value="TreeGrafter"/>
</dbReference>
<dbReference type="InterPro" id="IPR011761">
    <property type="entry name" value="ATP-grasp"/>
</dbReference>
<dbReference type="InterPro" id="IPR013815">
    <property type="entry name" value="ATP_grasp_subdomain_1"/>
</dbReference>
<dbReference type="AlphaFoldDB" id="A0A2V4P0V9"/>
<accession>A0A2V4P0V9</accession>
<name>A0A2V4P0V9_9ACTN</name>
<dbReference type="GO" id="GO:0004363">
    <property type="term" value="F:glutathione synthase activity"/>
    <property type="evidence" value="ECO:0007669"/>
    <property type="project" value="InterPro"/>
</dbReference>
<gene>
    <name evidence="4" type="ORF">C7C46_01060</name>
</gene>
<feature type="region of interest" description="Disordered" evidence="2">
    <location>
        <begin position="1"/>
        <end position="80"/>
    </location>
</feature>
<dbReference type="PANTHER" id="PTHR21621">
    <property type="entry name" value="RIBOSOMAL PROTEIN S6 MODIFICATION PROTEIN"/>
    <property type="match status" value="1"/>
</dbReference>
<protein>
    <recommendedName>
        <fullName evidence="3">ATP-grasp domain-containing protein</fullName>
    </recommendedName>
</protein>
<evidence type="ECO:0000259" key="3">
    <source>
        <dbReference type="PROSITE" id="PS50975"/>
    </source>
</evidence>
<dbReference type="GO" id="GO:0005524">
    <property type="term" value="F:ATP binding"/>
    <property type="evidence" value="ECO:0007669"/>
    <property type="project" value="UniProtKB-UniRule"/>
</dbReference>
<dbReference type="Pfam" id="PF02955">
    <property type="entry name" value="GSH-S_ATP"/>
    <property type="match status" value="1"/>
</dbReference>
<dbReference type="SUPFAM" id="SSF56059">
    <property type="entry name" value="Glutathione synthetase ATP-binding domain-like"/>
    <property type="match status" value="1"/>
</dbReference>